<reference evidence="2 3" key="1">
    <citation type="submission" date="2020-05" db="EMBL/GenBank/DDBJ databases">
        <title>Identification and distribution of gene clusters putatively required for synthesis of sphingolipid metabolism inhibitors in phylogenetically diverse species of the filamentous fungus Fusarium.</title>
        <authorList>
            <person name="Kim H.-S."/>
            <person name="Busman M."/>
            <person name="Brown D.W."/>
            <person name="Divon H."/>
            <person name="Uhlig S."/>
            <person name="Proctor R.H."/>
        </authorList>
    </citation>
    <scope>NUCLEOTIDE SEQUENCE [LARGE SCALE GENOMIC DNA]</scope>
    <source>
        <strain evidence="2 3">NRRL 36939</strain>
    </source>
</reference>
<dbReference type="InterPro" id="IPR019405">
    <property type="entry name" value="Lactonase_7-beta_prop"/>
</dbReference>
<proteinExistence type="inferred from homology"/>
<evidence type="ECO:0008006" key="4">
    <source>
        <dbReference type="Google" id="ProtNLM"/>
    </source>
</evidence>
<organism evidence="2 3">
    <name type="scientific">Fusarium pseudocircinatum</name>
    <dbReference type="NCBI Taxonomy" id="56676"/>
    <lineage>
        <taxon>Eukaryota</taxon>
        <taxon>Fungi</taxon>
        <taxon>Dikarya</taxon>
        <taxon>Ascomycota</taxon>
        <taxon>Pezizomycotina</taxon>
        <taxon>Sordariomycetes</taxon>
        <taxon>Hypocreomycetidae</taxon>
        <taxon>Hypocreales</taxon>
        <taxon>Nectriaceae</taxon>
        <taxon>Fusarium</taxon>
        <taxon>Fusarium fujikuroi species complex</taxon>
    </lineage>
</organism>
<evidence type="ECO:0000256" key="1">
    <source>
        <dbReference type="ARBA" id="ARBA00005564"/>
    </source>
</evidence>
<dbReference type="SUPFAM" id="SSF50974">
    <property type="entry name" value="Nitrous oxide reductase, N-terminal domain"/>
    <property type="match status" value="1"/>
</dbReference>
<dbReference type="OrthoDB" id="9972196at2759"/>
<dbReference type="EMBL" id="JAAOAS010000147">
    <property type="protein sequence ID" value="KAF5589948.1"/>
    <property type="molecule type" value="Genomic_DNA"/>
</dbReference>
<dbReference type="Gene3D" id="2.130.10.10">
    <property type="entry name" value="YVTN repeat-like/Quinoprotein amine dehydrogenase"/>
    <property type="match status" value="1"/>
</dbReference>
<dbReference type="GO" id="GO:0017057">
    <property type="term" value="F:6-phosphogluconolactonase activity"/>
    <property type="evidence" value="ECO:0007669"/>
    <property type="project" value="TreeGrafter"/>
</dbReference>
<keyword evidence="3" id="KW-1185">Reference proteome</keyword>
<dbReference type="PANTHER" id="PTHR30344:SF7">
    <property type="entry name" value="DUF2415 DOMAIN-CONTAINING PROTEIN"/>
    <property type="match status" value="1"/>
</dbReference>
<dbReference type="PANTHER" id="PTHR30344">
    <property type="entry name" value="6-PHOSPHOGLUCONOLACTONASE-RELATED"/>
    <property type="match status" value="1"/>
</dbReference>
<dbReference type="Pfam" id="PF10282">
    <property type="entry name" value="Lactonase"/>
    <property type="match status" value="1"/>
</dbReference>
<comment type="caution">
    <text evidence="2">The sequence shown here is derived from an EMBL/GenBank/DDBJ whole genome shotgun (WGS) entry which is preliminary data.</text>
</comment>
<name>A0A8H5LDX9_9HYPO</name>
<dbReference type="InterPro" id="IPR015943">
    <property type="entry name" value="WD40/YVTN_repeat-like_dom_sf"/>
</dbReference>
<dbReference type="AlphaFoldDB" id="A0A8H5LDX9"/>
<protein>
    <recommendedName>
        <fullName evidence="4">Isomerase YbhE</fullName>
    </recommendedName>
</protein>
<dbReference type="InterPro" id="IPR011045">
    <property type="entry name" value="N2O_reductase_N"/>
</dbReference>
<comment type="similarity">
    <text evidence="1">Belongs to the cycloisomerase 2 family.</text>
</comment>
<dbReference type="Proteomes" id="UP000546213">
    <property type="component" value="Unassembled WGS sequence"/>
</dbReference>
<dbReference type="InterPro" id="IPR050282">
    <property type="entry name" value="Cycloisomerase_2"/>
</dbReference>
<sequence>MKPSILLSGDRANFTILAVDLEKGEIKIVADYPAPENVSWVEPEFSTGNIDRLIGLSEGEESGLLFTFEIDHSKKICNITSRQPTLGAPAHFITLQDKTALVLGTYLGGSAALYPISITEGEGLRLRDAPRTELLPEFPYKAAGHGPNKGRQQQCHVHQVLEDKRGLLYAPDLGADRVWVITRNGTKLEVRGWLQCPPGTGARHAVFTPDEKLMYVIGELSHNVIAFDLSNPPGKDVQPITGFEVNVIPPNVRPDHQFMMDSAELSLHPKIPNVLYVSNRWERHIAEREPHLQNVHVQSQGDTIAIILLSEDGKKCQGIKHVRTNLDTIRGFQVSDDGKFVVVAGQEGGGIEIYSISGGAGDSSSDCVTFDPFSGLHVNSSIAIFVDCFRQAWHRHM</sequence>
<evidence type="ECO:0000313" key="3">
    <source>
        <dbReference type="Proteomes" id="UP000546213"/>
    </source>
</evidence>
<accession>A0A8H5LDX9</accession>
<evidence type="ECO:0000313" key="2">
    <source>
        <dbReference type="EMBL" id="KAF5589948.1"/>
    </source>
</evidence>
<gene>
    <name evidence="2" type="ORF">FPCIR_6577</name>
</gene>